<evidence type="ECO:0000313" key="4">
    <source>
        <dbReference type="Proteomes" id="UP000032946"/>
    </source>
</evidence>
<dbReference type="PANTHER" id="PTHR11461">
    <property type="entry name" value="SERINE PROTEASE INHIBITOR, SERPIN"/>
    <property type="match status" value="1"/>
</dbReference>
<sequence>MSKFSAWGRRNGSLLASLLLLWGVGLPVITQAVGNSSESNSYQIARVDNNAIVNQNNQFAIDLYNQLQREISGNLFFSPYSLSTAMAMTYEGSRNQTAIQISQVFHFPQPPGSLYPEFTSLLNDIKSRNSSQLYLVNRLWGQSGYRFQEPFLQITKNHYNAQLNQVDFMGDHEKSRQIINDWVSQETNHKITDLIPPGILDRLTRLILTNAVYFSGDWLSPFPEKYTQDGIFNLPSGETISVPMMHHPNVSISYHSLPEVQIIELPYSDGNLSMIILLPAEGTDLPTFAQNMTIANFQNWLHRLEYVNLEIWLPKFNFSSSFNLKSTLSYMGMESAFTETADFSGISSEKPFFLYDVVHQAFVNVDEKGTEASAATGVIVGSRSSIRDRIHINRPFMFIIRELDSGTILFMGSVVNPLEQ</sequence>
<dbReference type="AlphaFoldDB" id="A0A9P1P1X7"/>
<dbReference type="Proteomes" id="UP000032946">
    <property type="component" value="Chromosome"/>
</dbReference>
<evidence type="ECO:0000313" key="3">
    <source>
        <dbReference type="EMBL" id="CDM96479.1"/>
    </source>
</evidence>
<dbReference type="GO" id="GO:0005615">
    <property type="term" value="C:extracellular space"/>
    <property type="evidence" value="ECO:0007669"/>
    <property type="project" value="InterPro"/>
</dbReference>
<dbReference type="InterPro" id="IPR000215">
    <property type="entry name" value="Serpin_fam"/>
</dbReference>
<dbReference type="InterPro" id="IPR042178">
    <property type="entry name" value="Serpin_sf_1"/>
</dbReference>
<proteinExistence type="inferred from homology"/>
<name>A0A9P1P1X7_9CYAN</name>
<dbReference type="InterPro" id="IPR042185">
    <property type="entry name" value="Serpin_sf_2"/>
</dbReference>
<comment type="similarity">
    <text evidence="1">Belongs to the serpin family.</text>
</comment>
<dbReference type="GO" id="GO:0004867">
    <property type="term" value="F:serine-type endopeptidase inhibitor activity"/>
    <property type="evidence" value="ECO:0007669"/>
    <property type="project" value="InterPro"/>
</dbReference>
<accession>A0A9P1P1X7</accession>
<reference evidence="3 4" key="1">
    <citation type="submission" date="2014-02" db="EMBL/GenBank/DDBJ databases">
        <authorList>
            <person name="Genoscope - CEA"/>
        </authorList>
    </citation>
    <scope>NUCLEOTIDE SEQUENCE [LARGE SCALE GENOMIC DNA]</scope>
    <source>
        <strain evidence="3 4">PCC 8005</strain>
    </source>
</reference>
<organism evidence="3 4">
    <name type="scientific">Limnospira indica PCC 8005</name>
    <dbReference type="NCBI Taxonomy" id="376219"/>
    <lineage>
        <taxon>Bacteria</taxon>
        <taxon>Bacillati</taxon>
        <taxon>Cyanobacteriota</taxon>
        <taxon>Cyanophyceae</taxon>
        <taxon>Oscillatoriophycideae</taxon>
        <taxon>Oscillatoriales</taxon>
        <taxon>Sirenicapillariaceae</taxon>
        <taxon>Limnospira</taxon>
    </lineage>
</organism>
<dbReference type="PANTHER" id="PTHR11461:SF211">
    <property type="entry name" value="GH10112P-RELATED"/>
    <property type="match status" value="1"/>
</dbReference>
<dbReference type="InterPro" id="IPR023795">
    <property type="entry name" value="Serpin_CS"/>
</dbReference>
<dbReference type="InterPro" id="IPR023796">
    <property type="entry name" value="Serpin_dom"/>
</dbReference>
<gene>
    <name evidence="3" type="ORF">ARTHRO_40888</name>
</gene>
<dbReference type="SUPFAM" id="SSF56574">
    <property type="entry name" value="Serpins"/>
    <property type="match status" value="1"/>
</dbReference>
<dbReference type="Gene3D" id="2.30.39.10">
    <property type="entry name" value="Alpha-1-antitrypsin, domain 1"/>
    <property type="match status" value="1"/>
</dbReference>
<evidence type="ECO:0000256" key="1">
    <source>
        <dbReference type="RuleBase" id="RU000411"/>
    </source>
</evidence>
<dbReference type="SMART" id="SM00093">
    <property type="entry name" value="SERPIN"/>
    <property type="match status" value="1"/>
</dbReference>
<dbReference type="EMBL" id="FO818640">
    <property type="protein sequence ID" value="CDM96479.1"/>
    <property type="molecule type" value="Genomic_DNA"/>
</dbReference>
<keyword evidence="4" id="KW-1185">Reference proteome</keyword>
<dbReference type="PROSITE" id="PS00284">
    <property type="entry name" value="SERPIN"/>
    <property type="match status" value="1"/>
</dbReference>
<feature type="domain" description="Serpin" evidence="2">
    <location>
        <begin position="61"/>
        <end position="417"/>
    </location>
</feature>
<evidence type="ECO:0000259" key="2">
    <source>
        <dbReference type="SMART" id="SM00093"/>
    </source>
</evidence>
<dbReference type="Gene3D" id="3.30.497.10">
    <property type="entry name" value="Antithrombin, subunit I, domain 2"/>
    <property type="match status" value="1"/>
</dbReference>
<dbReference type="InterPro" id="IPR036186">
    <property type="entry name" value="Serpin_sf"/>
</dbReference>
<dbReference type="RefSeq" id="WP_006624480.1">
    <property type="nucleotide sequence ID" value="NZ_FO818640.1"/>
</dbReference>
<dbReference type="Pfam" id="PF00079">
    <property type="entry name" value="Serpin"/>
    <property type="match status" value="1"/>
</dbReference>
<protein>
    <submittedName>
        <fullName evidence="3">Serine protease inhibitor family protein</fullName>
    </submittedName>
</protein>
<dbReference type="CDD" id="cd19590">
    <property type="entry name" value="serpin_thermopin-like"/>
    <property type="match status" value="1"/>
</dbReference>